<dbReference type="Proteomes" id="UP000269001">
    <property type="component" value="Unassembled WGS sequence"/>
</dbReference>
<accession>A0A3A8EHG7</accession>
<dbReference type="RefSeq" id="WP_120371449.1">
    <property type="nucleotide sequence ID" value="NZ_RAXU01000038.1"/>
</dbReference>
<evidence type="ECO:0000313" key="2">
    <source>
        <dbReference type="Proteomes" id="UP000269001"/>
    </source>
</evidence>
<sequence>MYITNFNLNRITKRIDIDEQLISDVFNGIDLNSCLSVEEKQDLKKAATFFKKSALGQKIQFHPIEDIKDTGTLLNESNNAAFHLNAGCPRLNSKWVNFYIPVEVQNKGKTTIDRFRRLVRSKISDDGTIADQSFIIFLKAEFGIGDLNFGRLERDNSSAVNFSDSIERLSLDELKSQIDHLLEQISIFPTKSELHKKIYDLRYWDSYKLKRIEKNRDPDEKELANEFANLKSQLIASIMIFSKKANSFDQENLEEQILLELNFKKCSECFKSQ</sequence>
<dbReference type="EMBL" id="RAXU01000038">
    <property type="protein sequence ID" value="RKG30200.1"/>
    <property type="molecule type" value="Genomic_DNA"/>
</dbReference>
<gene>
    <name evidence="1" type="ORF">D7V21_16390</name>
</gene>
<dbReference type="AlphaFoldDB" id="A0A3A8EHG7"/>
<comment type="caution">
    <text evidence="1">The sequence shown here is derived from an EMBL/GenBank/DDBJ whole genome shotgun (WGS) entry which is preliminary data.</text>
</comment>
<organism evidence="1 2">
    <name type="scientific">Acinetobacter guerrae</name>
    <dbReference type="NCBI Taxonomy" id="1843371"/>
    <lineage>
        <taxon>Bacteria</taxon>
        <taxon>Pseudomonadati</taxon>
        <taxon>Pseudomonadota</taxon>
        <taxon>Gammaproteobacteria</taxon>
        <taxon>Moraxellales</taxon>
        <taxon>Moraxellaceae</taxon>
        <taxon>Acinetobacter</taxon>
    </lineage>
</organism>
<evidence type="ECO:0000313" key="1">
    <source>
        <dbReference type="EMBL" id="RKG30200.1"/>
    </source>
</evidence>
<protein>
    <submittedName>
        <fullName evidence="1">Uncharacterized protein</fullName>
    </submittedName>
</protein>
<proteinExistence type="predicted"/>
<name>A0A3A8EHG7_9GAMM</name>
<reference evidence="1 2" key="1">
    <citation type="submission" date="2018-09" db="EMBL/GenBank/DDBJ databases">
        <title>The draft genome of Acinetobacter spp. strains.</title>
        <authorList>
            <person name="Qin J."/>
            <person name="Feng Y."/>
            <person name="Zong Z."/>
        </authorList>
    </citation>
    <scope>NUCLEOTIDE SEQUENCE [LARGE SCALE GENOMIC DNA]</scope>
    <source>
        <strain evidence="1 2">WCHAc060096</strain>
    </source>
</reference>
<keyword evidence="2" id="KW-1185">Reference proteome</keyword>